<dbReference type="RefSeq" id="WP_147002659.1">
    <property type="nucleotide sequence ID" value="NZ_AP019841.1"/>
</dbReference>
<accession>A0A510KPZ7</accession>
<reference evidence="1 2" key="1">
    <citation type="submission" date="2019-07" db="EMBL/GenBank/DDBJ databases">
        <title>Complete Genome Sequence of Leptotrichia wadei Strain JMUB3936.</title>
        <authorList>
            <person name="Watanabe S."/>
            <person name="Cui L."/>
        </authorList>
    </citation>
    <scope>NUCLEOTIDE SEQUENCE [LARGE SCALE GENOMIC DNA]</scope>
    <source>
        <strain evidence="1 2">JMUB3936</strain>
    </source>
</reference>
<proteinExistence type="predicted"/>
<dbReference type="EMBL" id="AP019841">
    <property type="protein sequence ID" value="BBM53756.1"/>
    <property type="molecule type" value="Genomic_DNA"/>
</dbReference>
<dbReference type="AlphaFoldDB" id="A0A510KPZ7"/>
<evidence type="ECO:0000313" key="1">
    <source>
        <dbReference type="EMBL" id="BBM53756.1"/>
    </source>
</evidence>
<dbReference type="Proteomes" id="UP000321944">
    <property type="component" value="Chromosome"/>
</dbReference>
<evidence type="ECO:0000313" key="2">
    <source>
        <dbReference type="Proteomes" id="UP000321944"/>
    </source>
</evidence>
<gene>
    <name evidence="1" type="ORF">JMUB3936_0019</name>
</gene>
<sequence>MCKLIENLVNSALRYSIYTKIFILSNNAENYFFDKRFNSVQKDTNGKIGSQEEYKTVGIGFTKEEAEKQEKFGLRNDDGSIRVTGKYNNSGDITENMLRLELGLPLRLNYYRRIYIEQKSNIKK</sequence>
<organism evidence="1 2">
    <name type="scientific">Leptotrichia wadei</name>
    <dbReference type="NCBI Taxonomy" id="157687"/>
    <lineage>
        <taxon>Bacteria</taxon>
        <taxon>Fusobacteriati</taxon>
        <taxon>Fusobacteriota</taxon>
        <taxon>Fusobacteriia</taxon>
        <taxon>Fusobacteriales</taxon>
        <taxon>Leptotrichiaceae</taxon>
        <taxon>Leptotrichia</taxon>
    </lineage>
</organism>
<protein>
    <submittedName>
        <fullName evidence="1">Uncharacterized protein</fullName>
    </submittedName>
</protein>
<name>A0A510KPZ7_9FUSO</name>